<dbReference type="Gene3D" id="2.30.110.50">
    <property type="match status" value="1"/>
</dbReference>
<gene>
    <name evidence="2" type="ORF">C1C98_20930</name>
</gene>
<organism evidence="2 3">
    <name type="scientific">Pseudomonas ogarae (strain DSM 112162 / CECT 30235 / F113)</name>
    <dbReference type="NCBI Taxonomy" id="1114970"/>
    <lineage>
        <taxon>Bacteria</taxon>
        <taxon>Pseudomonadati</taxon>
        <taxon>Pseudomonadota</taxon>
        <taxon>Gammaproteobacteria</taxon>
        <taxon>Pseudomonadales</taxon>
        <taxon>Pseudomonadaceae</taxon>
        <taxon>Pseudomonas</taxon>
    </lineage>
</organism>
<dbReference type="Gene3D" id="4.10.220.110">
    <property type="match status" value="1"/>
</dbReference>
<evidence type="ECO:0000313" key="3">
    <source>
        <dbReference type="Proteomes" id="UP000235315"/>
    </source>
</evidence>
<evidence type="ECO:0000256" key="1">
    <source>
        <dbReference type="SAM" id="MobiDB-lite"/>
    </source>
</evidence>
<accession>A0ABM6R2N6</accession>
<dbReference type="RefSeq" id="WP_014339293.1">
    <property type="nucleotide sequence ID" value="NC_016830.1"/>
</dbReference>
<evidence type="ECO:0000313" key="2">
    <source>
        <dbReference type="EMBL" id="AUO47743.1"/>
    </source>
</evidence>
<dbReference type="Proteomes" id="UP000235315">
    <property type="component" value="Chromosome"/>
</dbReference>
<dbReference type="EMBL" id="CP025738">
    <property type="protein sequence ID" value="AUO47743.1"/>
    <property type="molecule type" value="Genomic_DNA"/>
</dbReference>
<dbReference type="InterPro" id="IPR017847">
    <property type="entry name" value="T6SS_RhsGE_Vgr_subset"/>
</dbReference>
<dbReference type="NCBIfam" id="TIGR03361">
    <property type="entry name" value="VI_Rhs_Vgr"/>
    <property type="match status" value="1"/>
</dbReference>
<feature type="region of interest" description="Disordered" evidence="1">
    <location>
        <begin position="435"/>
        <end position="457"/>
    </location>
</feature>
<name>A0ABM6R2N6_PSEO1</name>
<dbReference type="SUPFAM" id="SSF69279">
    <property type="entry name" value="Phage tail proteins"/>
    <property type="match status" value="2"/>
</dbReference>
<dbReference type="NCBIfam" id="TIGR01646">
    <property type="entry name" value="vgr_GE"/>
    <property type="match status" value="1"/>
</dbReference>
<reference evidence="2 3" key="1">
    <citation type="submission" date="2018-01" db="EMBL/GenBank/DDBJ databases">
        <title>Tropical forage species Digitaria eriantha prevents oxidative stress under low temperature conditions by the incorporation of polyhydroxybutyrate-producing endophytic bacteria.</title>
        <authorList>
            <person name="Stritzler M."/>
            <person name="Ayub N."/>
        </authorList>
    </citation>
    <scope>NUCLEOTIDE SEQUENCE [LARGE SCALE GENOMIC DNA]</scope>
    <source>
        <strain evidence="2 3">FR1</strain>
    </source>
</reference>
<dbReference type="Pfam" id="PF05954">
    <property type="entry name" value="Phage_GPD"/>
    <property type="match status" value="1"/>
</dbReference>
<protein>
    <submittedName>
        <fullName evidence="2">Type VI secretion system tip protein VgrG</fullName>
    </submittedName>
</protein>
<keyword evidence="3" id="KW-1185">Reference proteome</keyword>
<proteinExistence type="predicted"/>
<dbReference type="InterPro" id="IPR037026">
    <property type="entry name" value="Vgr_OB-fold_dom_sf"/>
</dbReference>
<dbReference type="SUPFAM" id="SSF69255">
    <property type="entry name" value="gp5 N-terminal domain-like"/>
    <property type="match status" value="1"/>
</dbReference>
<dbReference type="Gene3D" id="2.40.50.230">
    <property type="entry name" value="Gp5 N-terminal domain"/>
    <property type="match status" value="1"/>
</dbReference>
<dbReference type="Gene3D" id="3.55.50.10">
    <property type="entry name" value="Baseplate protein-like domains"/>
    <property type="match status" value="1"/>
</dbReference>
<dbReference type="InterPro" id="IPR006533">
    <property type="entry name" value="T6SS_Vgr_RhsGE"/>
</dbReference>
<sequence>MRNDTESPFSLTLTQSDLQLQVLRFNGREALNQPYRFDLELIGLAPPIDPDLLLGHPAFLRLDGESGVHGIVHSVSLNALAPRRIGYRLTLVPYLQQLEQGPRRRVFHRLSVVQVLQRLLEEHALPVDSYRFELPHGQYPCRPFCIQYDESDLTLLQRLCEEEGIHYHFEHAPQGHVLVFAEDPKSFPAHPVELPLRPNDSQLPAIKRLYLRHHPMMPGLPGGFSDRTLHEAGAAATATAANHPLEQIDHEAMRSNPALAHRYQAGRRHLERLRCRQREIHGHSTQPTVHGGDIVQICEHPISTFNDQWLITEVQHRGRQFSILEPDLPTTPSARDYRNRFTAIPWSTTFRPALKHPKPCILGYHLAHVLGRTGQPASPDERGQVSVSLWAPDQDGITLPVSRLTRDGSPSLMAGSEVLVSFLDGDPDRPVLCPGAVDTGAGQTAAPTKPPRGNPDAGLLLDWLLNPPDFTP</sequence>